<dbReference type="PANTHER" id="PTHR31973:SF195">
    <property type="entry name" value="MUDR FAMILY TRANSPOSASE"/>
    <property type="match status" value="1"/>
</dbReference>
<dbReference type="PROSITE" id="PS50966">
    <property type="entry name" value="ZF_SWIM"/>
    <property type="match status" value="1"/>
</dbReference>
<evidence type="ECO:0000259" key="5">
    <source>
        <dbReference type="PROSITE" id="PS50966"/>
    </source>
</evidence>
<sequence length="305" mass="35365">MHNVDLFQDDALEFLDLPHRRCDRTSSSLDSGEIEVGREFSNKDSFLAALKQHNIMNGVNYNVVKFKSDKFEAKCAVQDDHPKMDSDMLASLILPTLKADPKTSVTVLIANICSQLKYTSSYRKVWIAKQKALEKMHAALFSKRAASYKGQMQGGHVWYAKVLREINKAKARANTMHIVCHDRDNLWFRVTEFDRPNQGIIARQYRAHLRNKTCDCGVFDALRYPCTHVIAACQNLRLDPITYVDQVYKIEYMYNMWRHVFPPITDERKWPPVLLSPFKLLPDRELHRKPKGRPCSTRICNNMDT</sequence>
<accession>A0A2P5YN76</accession>
<dbReference type="InterPro" id="IPR007527">
    <property type="entry name" value="Znf_SWIM"/>
</dbReference>
<dbReference type="AlphaFoldDB" id="A0A2P5YN76"/>
<keyword evidence="3" id="KW-0862">Zinc</keyword>
<evidence type="ECO:0000313" key="7">
    <source>
        <dbReference type="Proteomes" id="UP000239757"/>
    </source>
</evidence>
<evidence type="ECO:0000313" key="6">
    <source>
        <dbReference type="EMBL" id="PPS16998.1"/>
    </source>
</evidence>
<dbReference type="OrthoDB" id="1426028at2759"/>
<dbReference type="EMBL" id="KZ662974">
    <property type="protein sequence ID" value="PPS16998.1"/>
    <property type="molecule type" value="Genomic_DNA"/>
</dbReference>
<name>A0A2P5YN76_GOSBA</name>
<evidence type="ECO:0000256" key="2">
    <source>
        <dbReference type="ARBA" id="ARBA00022771"/>
    </source>
</evidence>
<dbReference type="GO" id="GO:0008270">
    <property type="term" value="F:zinc ion binding"/>
    <property type="evidence" value="ECO:0007669"/>
    <property type="project" value="UniProtKB-KW"/>
</dbReference>
<evidence type="ECO:0000256" key="3">
    <source>
        <dbReference type="ARBA" id="ARBA00022833"/>
    </source>
</evidence>
<keyword evidence="1" id="KW-0479">Metal-binding</keyword>
<feature type="domain" description="SWIM-type" evidence="5">
    <location>
        <begin position="205"/>
        <end position="237"/>
    </location>
</feature>
<protein>
    <recommendedName>
        <fullName evidence="5">SWIM-type domain-containing protein</fullName>
    </recommendedName>
</protein>
<proteinExistence type="predicted"/>
<dbReference type="InterPro" id="IPR006564">
    <property type="entry name" value="Znf_PMZ"/>
</dbReference>
<dbReference type="PANTHER" id="PTHR31973">
    <property type="entry name" value="POLYPROTEIN, PUTATIVE-RELATED"/>
    <property type="match status" value="1"/>
</dbReference>
<dbReference type="SMART" id="SM00575">
    <property type="entry name" value="ZnF_PMZ"/>
    <property type="match status" value="1"/>
</dbReference>
<evidence type="ECO:0000256" key="1">
    <source>
        <dbReference type="ARBA" id="ARBA00022723"/>
    </source>
</evidence>
<dbReference type="Proteomes" id="UP000239757">
    <property type="component" value="Unassembled WGS sequence"/>
</dbReference>
<gene>
    <name evidence="6" type="ORF">GOBAR_AA03578</name>
</gene>
<keyword evidence="2 4" id="KW-0863">Zinc-finger</keyword>
<dbReference type="Pfam" id="PF04434">
    <property type="entry name" value="SWIM"/>
    <property type="match status" value="1"/>
</dbReference>
<reference evidence="6 7" key="1">
    <citation type="submission" date="2015-01" db="EMBL/GenBank/DDBJ databases">
        <title>Genome of allotetraploid Gossypium barbadense reveals genomic plasticity and fiber elongation in cotton evolution.</title>
        <authorList>
            <person name="Chen X."/>
            <person name="Liu X."/>
            <person name="Zhao B."/>
            <person name="Zheng H."/>
            <person name="Hu Y."/>
            <person name="Lu G."/>
            <person name="Yang C."/>
            <person name="Chen J."/>
            <person name="Shan C."/>
            <person name="Zhang L."/>
            <person name="Zhou Y."/>
            <person name="Wang L."/>
            <person name="Guo W."/>
            <person name="Bai Y."/>
            <person name="Ruan J."/>
            <person name="Shangguan X."/>
            <person name="Mao Y."/>
            <person name="Jiang J."/>
            <person name="Zhu Y."/>
            <person name="Lei J."/>
            <person name="Kang H."/>
            <person name="Chen S."/>
            <person name="He X."/>
            <person name="Wang R."/>
            <person name="Wang Y."/>
            <person name="Chen J."/>
            <person name="Wang L."/>
            <person name="Yu S."/>
            <person name="Wang B."/>
            <person name="Wei J."/>
            <person name="Song S."/>
            <person name="Lu X."/>
            <person name="Gao Z."/>
            <person name="Gu W."/>
            <person name="Deng X."/>
            <person name="Ma D."/>
            <person name="Wang S."/>
            <person name="Liang W."/>
            <person name="Fang L."/>
            <person name="Cai C."/>
            <person name="Zhu X."/>
            <person name="Zhou B."/>
            <person name="Zhang Y."/>
            <person name="Chen Z."/>
            <person name="Xu S."/>
            <person name="Zhu R."/>
            <person name="Wang S."/>
            <person name="Zhang T."/>
            <person name="Zhao G."/>
        </authorList>
    </citation>
    <scope>NUCLEOTIDE SEQUENCE [LARGE SCALE GENOMIC DNA]</scope>
    <source>
        <strain evidence="7">cv. Xinhai21</strain>
        <tissue evidence="6">Leaf</tissue>
    </source>
</reference>
<organism evidence="6 7">
    <name type="scientific">Gossypium barbadense</name>
    <name type="common">Sea Island cotton</name>
    <name type="synonym">Hibiscus barbadensis</name>
    <dbReference type="NCBI Taxonomy" id="3634"/>
    <lineage>
        <taxon>Eukaryota</taxon>
        <taxon>Viridiplantae</taxon>
        <taxon>Streptophyta</taxon>
        <taxon>Embryophyta</taxon>
        <taxon>Tracheophyta</taxon>
        <taxon>Spermatophyta</taxon>
        <taxon>Magnoliopsida</taxon>
        <taxon>eudicotyledons</taxon>
        <taxon>Gunneridae</taxon>
        <taxon>Pentapetalae</taxon>
        <taxon>rosids</taxon>
        <taxon>malvids</taxon>
        <taxon>Malvales</taxon>
        <taxon>Malvaceae</taxon>
        <taxon>Malvoideae</taxon>
        <taxon>Gossypium</taxon>
    </lineage>
</organism>
<evidence type="ECO:0000256" key="4">
    <source>
        <dbReference type="PROSITE-ProRule" id="PRU00325"/>
    </source>
</evidence>